<evidence type="ECO:0000256" key="2">
    <source>
        <dbReference type="ARBA" id="ARBA00022490"/>
    </source>
</evidence>
<evidence type="ECO:0000256" key="4">
    <source>
        <dbReference type="ARBA" id="ARBA00022859"/>
    </source>
</evidence>
<feature type="transmembrane region" description="Helical" evidence="5">
    <location>
        <begin position="217"/>
        <end position="239"/>
    </location>
</feature>
<evidence type="ECO:0000313" key="8">
    <source>
        <dbReference type="Proteomes" id="UP000694425"/>
    </source>
</evidence>
<keyword evidence="5" id="KW-1133">Transmembrane helix</keyword>
<dbReference type="Ensembl" id="ENSNVIT00000017390.1">
    <property type="protein sequence ID" value="ENSNVIP00000014910.1"/>
    <property type="gene ID" value="ENSNVIG00000011603.1"/>
</dbReference>
<evidence type="ECO:0000256" key="5">
    <source>
        <dbReference type="SAM" id="Phobius"/>
    </source>
</evidence>
<dbReference type="GO" id="GO:0008656">
    <property type="term" value="F:cysteine-type endopeptidase activator activity involved in apoptotic process"/>
    <property type="evidence" value="ECO:0007669"/>
    <property type="project" value="TreeGrafter"/>
</dbReference>
<sequence>VTKNILVPVFVWIPSPKPLHMCNSKFRTPLGLSQQIQFDMYNVYFSEESCLEEETLVPLEAPKLFSGVGPACHSYQFLGPEGNVDIELIDESANRYSVHFPMAGFYLWPVTCLGFLVTAAVTVRIAFDSWSQHPELKLQPEEQYMVAGPLFDISVEPEGVIAEIHLPHIISLPAKEVDMSWFHIAHFKDEEMILEAPARVEPFCAILENPSFSLMGILLRLASAIGISVPITSTALLHYHFYPKEIKFHLYLIPSDSLLWISEL</sequence>
<feature type="transmembrane region" description="Helical" evidence="5">
    <location>
        <begin position="105"/>
        <end position="127"/>
    </location>
</feature>
<keyword evidence="8" id="KW-1185">Reference proteome</keyword>
<dbReference type="GO" id="GO:0043122">
    <property type="term" value="P:regulation of canonical NF-kappaB signal transduction"/>
    <property type="evidence" value="ECO:0007669"/>
    <property type="project" value="TreeGrafter"/>
</dbReference>
<dbReference type="GO" id="GO:0045087">
    <property type="term" value="P:innate immune response"/>
    <property type="evidence" value="ECO:0007669"/>
    <property type="project" value="UniProtKB-KW"/>
</dbReference>
<organism evidence="7 8">
    <name type="scientific">Neovison vison</name>
    <name type="common">American mink</name>
    <name type="synonym">Mustela vison</name>
    <dbReference type="NCBI Taxonomy" id="452646"/>
    <lineage>
        <taxon>Eukaryota</taxon>
        <taxon>Metazoa</taxon>
        <taxon>Chordata</taxon>
        <taxon>Craniata</taxon>
        <taxon>Vertebrata</taxon>
        <taxon>Euteleostomi</taxon>
        <taxon>Mammalia</taxon>
        <taxon>Eutheria</taxon>
        <taxon>Laurasiatheria</taxon>
        <taxon>Carnivora</taxon>
        <taxon>Caniformia</taxon>
        <taxon>Musteloidea</taxon>
        <taxon>Mustelidae</taxon>
        <taxon>Mustelinae</taxon>
        <taxon>Neogale</taxon>
    </lineage>
</organism>
<reference evidence="7" key="1">
    <citation type="submission" date="2025-08" db="UniProtKB">
        <authorList>
            <consortium name="Ensembl"/>
        </authorList>
    </citation>
    <scope>IDENTIFICATION</scope>
</reference>
<dbReference type="PANTHER" id="PTHR46985">
    <property type="entry name" value="NACHT, LRR AND PYD DOMAINS-CONTAINING PROTEIN 1"/>
    <property type="match status" value="1"/>
</dbReference>
<dbReference type="Proteomes" id="UP000694425">
    <property type="component" value="Unplaced"/>
</dbReference>
<dbReference type="GO" id="GO:0072559">
    <property type="term" value="C:NLRP3 inflammasome complex"/>
    <property type="evidence" value="ECO:0007669"/>
    <property type="project" value="TreeGrafter"/>
</dbReference>
<name>A0A8C7EQ94_NEOVI</name>
<dbReference type="AlphaFoldDB" id="A0A8C7EQ94"/>
<dbReference type="GeneTree" id="ENSGT00830000128447"/>
<keyword evidence="5" id="KW-0472">Membrane</keyword>
<dbReference type="Pfam" id="PF13553">
    <property type="entry name" value="FIIND"/>
    <property type="match status" value="1"/>
</dbReference>
<comment type="subcellular location">
    <subcellularLocation>
        <location evidence="1">Cytoplasm</location>
        <location evidence="1">Cytosol</location>
    </subcellularLocation>
</comment>
<dbReference type="PANTHER" id="PTHR46985:SF4">
    <property type="entry name" value="CASPASE RECRUITMENT DOMAIN-CONTAINING PROTEIN 8"/>
    <property type="match status" value="1"/>
</dbReference>
<evidence type="ECO:0000256" key="1">
    <source>
        <dbReference type="ARBA" id="ARBA00004514"/>
    </source>
</evidence>
<dbReference type="InterPro" id="IPR051249">
    <property type="entry name" value="NLRP_Inflammasome"/>
</dbReference>
<accession>A0A8C7EQ94</accession>
<keyword evidence="5" id="KW-0812">Transmembrane</keyword>
<evidence type="ECO:0000256" key="3">
    <source>
        <dbReference type="ARBA" id="ARBA00022588"/>
    </source>
</evidence>
<dbReference type="InterPro" id="IPR025307">
    <property type="entry name" value="FIIND_dom"/>
</dbReference>
<evidence type="ECO:0000313" key="7">
    <source>
        <dbReference type="Ensembl" id="ENSNVIP00000014910.1"/>
    </source>
</evidence>
<keyword evidence="2" id="KW-0963">Cytoplasm</keyword>
<reference evidence="7" key="2">
    <citation type="submission" date="2025-09" db="UniProtKB">
        <authorList>
            <consortium name="Ensembl"/>
        </authorList>
    </citation>
    <scope>IDENTIFICATION</scope>
</reference>
<keyword evidence="3" id="KW-0399">Innate immunity</keyword>
<feature type="domain" description="FIIND" evidence="6">
    <location>
        <begin position="77"/>
        <end position="264"/>
    </location>
</feature>
<proteinExistence type="predicted"/>
<protein>
    <recommendedName>
        <fullName evidence="6">FIIND domain-containing protein</fullName>
    </recommendedName>
</protein>
<evidence type="ECO:0000259" key="6">
    <source>
        <dbReference type="PROSITE" id="PS51830"/>
    </source>
</evidence>
<keyword evidence="4" id="KW-0391">Immunity</keyword>
<dbReference type="PROSITE" id="PS51830">
    <property type="entry name" value="FIIND"/>
    <property type="match status" value="1"/>
</dbReference>